<sequence>MSAEMLIAVCNAPVYNTPHPEIVTDLELLLTRATDEALDQLTLLIRSREDGDAAIFEGHLTEAELEFFSYDRDAGADITAIRRALARCLFMGVLTSVFKPGTNDEKPSLNQEITWITASFGEQKRTLLATGGLSFGDEPTEAWPAIYLLDALNLFEMPFEKPDAEGATPVEGVVVRAGVQAAAWLAARGWVAKTAADRSALEELAYTLAEPASFLDAFDSAEDVIDEFIAASAPAA</sequence>
<evidence type="ECO:0000313" key="1">
    <source>
        <dbReference type="EMBL" id="MCI4659543.1"/>
    </source>
</evidence>
<comment type="caution">
    <text evidence="1">The sequence shown here is derived from an EMBL/GenBank/DDBJ whole genome shotgun (WGS) entry which is preliminary data.</text>
</comment>
<reference evidence="1" key="1">
    <citation type="submission" date="2022-03" db="EMBL/GenBank/DDBJ databases">
        <title>Cryobacterium sp. nov. strain ZS14-85, isolated from Antarctic soil.</title>
        <authorList>
            <person name="Li J."/>
            <person name="Niu G."/>
        </authorList>
    </citation>
    <scope>NUCLEOTIDE SEQUENCE</scope>
    <source>
        <strain evidence="1">ZS14-85</strain>
    </source>
</reference>
<name>A0AA41UGB3_9MICO</name>
<organism evidence="1 2">
    <name type="scientific">Cryobacterium zhongshanensis</name>
    <dbReference type="NCBI Taxonomy" id="2928153"/>
    <lineage>
        <taxon>Bacteria</taxon>
        <taxon>Bacillati</taxon>
        <taxon>Actinomycetota</taxon>
        <taxon>Actinomycetes</taxon>
        <taxon>Micrococcales</taxon>
        <taxon>Microbacteriaceae</taxon>
        <taxon>Cryobacterium</taxon>
    </lineage>
</organism>
<dbReference type="RefSeq" id="WP_243013035.1">
    <property type="nucleotide sequence ID" value="NZ_JALGAR010000006.1"/>
</dbReference>
<proteinExistence type="predicted"/>
<protein>
    <submittedName>
        <fullName evidence="1">Uncharacterized protein</fullName>
    </submittedName>
</protein>
<dbReference type="EMBL" id="JALGAR010000006">
    <property type="protein sequence ID" value="MCI4659543.1"/>
    <property type="molecule type" value="Genomic_DNA"/>
</dbReference>
<gene>
    <name evidence="1" type="ORF">MQH31_17205</name>
</gene>
<keyword evidence="2" id="KW-1185">Reference proteome</keyword>
<dbReference type="AlphaFoldDB" id="A0AA41UGB3"/>
<evidence type="ECO:0000313" key="2">
    <source>
        <dbReference type="Proteomes" id="UP001165341"/>
    </source>
</evidence>
<accession>A0AA41UGB3</accession>
<dbReference type="Proteomes" id="UP001165341">
    <property type="component" value="Unassembled WGS sequence"/>
</dbReference>